<dbReference type="PANTHER" id="PTHR43005">
    <property type="entry name" value="BLR7065 PROTEIN"/>
    <property type="match status" value="1"/>
</dbReference>
<evidence type="ECO:0000256" key="1">
    <source>
        <dbReference type="ARBA" id="ARBA00004651"/>
    </source>
</evidence>
<feature type="transmembrane region" description="Helical" evidence="7">
    <location>
        <begin position="113"/>
        <end position="132"/>
    </location>
</feature>
<dbReference type="GO" id="GO:0055085">
    <property type="term" value="P:transmembrane transport"/>
    <property type="evidence" value="ECO:0007669"/>
    <property type="project" value="InterPro"/>
</dbReference>
<feature type="transmembrane region" description="Helical" evidence="7">
    <location>
        <begin position="144"/>
        <end position="167"/>
    </location>
</feature>
<organism evidence="9 10">
    <name type="scientific">Acidiphilium cryptum (strain JF-5)</name>
    <dbReference type="NCBI Taxonomy" id="349163"/>
    <lineage>
        <taxon>Bacteria</taxon>
        <taxon>Pseudomonadati</taxon>
        <taxon>Pseudomonadota</taxon>
        <taxon>Alphaproteobacteria</taxon>
        <taxon>Acetobacterales</taxon>
        <taxon>Acidocellaceae</taxon>
        <taxon>Acidiphilium</taxon>
    </lineage>
</organism>
<dbReference type="HOGENOM" id="CLU_016047_0_3_5"/>
<dbReference type="STRING" id="349163.Acry_1657"/>
<dbReference type="InterPro" id="IPR035906">
    <property type="entry name" value="MetI-like_sf"/>
</dbReference>
<keyword evidence="3" id="KW-1003">Cell membrane</keyword>
<dbReference type="eggNOG" id="COG1175">
    <property type="taxonomic scope" value="Bacteria"/>
</dbReference>
<feature type="transmembrane region" description="Helical" evidence="7">
    <location>
        <begin position="50"/>
        <end position="76"/>
    </location>
</feature>
<comment type="subcellular location">
    <subcellularLocation>
        <location evidence="1 7">Cell membrane</location>
        <topology evidence="1 7">Multi-pass membrane protein</topology>
    </subcellularLocation>
</comment>
<name>A5FZ30_ACICJ</name>
<evidence type="ECO:0000256" key="5">
    <source>
        <dbReference type="ARBA" id="ARBA00022989"/>
    </source>
</evidence>
<dbReference type="KEGG" id="acr:Acry_1657"/>
<dbReference type="PROSITE" id="PS50928">
    <property type="entry name" value="ABC_TM1"/>
    <property type="match status" value="1"/>
</dbReference>
<comment type="similarity">
    <text evidence="7">Belongs to the binding-protein-dependent transport system permease family.</text>
</comment>
<dbReference type="EMBL" id="CP000697">
    <property type="protein sequence ID" value="ABQ30862.1"/>
    <property type="molecule type" value="Genomic_DNA"/>
</dbReference>
<feature type="transmembrane region" description="Helical" evidence="7">
    <location>
        <begin position="308"/>
        <end position="326"/>
    </location>
</feature>
<evidence type="ECO:0000256" key="7">
    <source>
        <dbReference type="RuleBase" id="RU363032"/>
    </source>
</evidence>
<reference evidence="9 10" key="1">
    <citation type="submission" date="2007-05" db="EMBL/GenBank/DDBJ databases">
        <title>Complete sequence of chromosome of Acidiphilium cryptum JF-5.</title>
        <authorList>
            <consortium name="US DOE Joint Genome Institute"/>
            <person name="Copeland A."/>
            <person name="Lucas S."/>
            <person name="Lapidus A."/>
            <person name="Barry K."/>
            <person name="Detter J.C."/>
            <person name="Glavina del Rio T."/>
            <person name="Hammon N."/>
            <person name="Israni S."/>
            <person name="Dalin E."/>
            <person name="Tice H."/>
            <person name="Pitluck S."/>
            <person name="Sims D."/>
            <person name="Brettin T."/>
            <person name="Bruce D."/>
            <person name="Han C."/>
            <person name="Schmutz J."/>
            <person name="Larimer F."/>
            <person name="Land M."/>
            <person name="Hauser L."/>
            <person name="Kyrpides N."/>
            <person name="Kim E."/>
            <person name="Magnuson T."/>
            <person name="Richardson P."/>
        </authorList>
    </citation>
    <scope>NUCLEOTIDE SEQUENCE [LARGE SCALE GENOMIC DNA]</scope>
    <source>
        <strain evidence="9 10">JF-5</strain>
    </source>
</reference>
<feature type="domain" description="ABC transmembrane type-1" evidence="8">
    <location>
        <begin position="107"/>
        <end position="321"/>
    </location>
</feature>
<evidence type="ECO:0000256" key="6">
    <source>
        <dbReference type="ARBA" id="ARBA00023136"/>
    </source>
</evidence>
<proteinExistence type="inferred from homology"/>
<dbReference type="AlphaFoldDB" id="A5FZ30"/>
<sequence length="332" mass="36144">MRPVRRGACDAAAHAANGQRIPMANTDGTASLAAASTTLKTPLARRLEPWFFVGPSLFLLLLVGLYPTIFVLYYSFHNWTMGMGPPTFAGLENYINALTSPGFLDALRRTGEFLIVTLPVELGLGMAIALALDQTRNPALRRLVQILLVVPIATTPSVVGMLVQLMFNTQLGIVNYLGHRLGLGQVDWLGSGTAAFGMVTVTQIWEWTPFVALVLSASLATVPGDIEEALMLETESFWARFLHIKLPYMRPGIVASLVFQTIFTVKTFDMIYSIQKGGPGNATQMVSLKIERIAFRGFDVGLASAESVLTLVFTILLAQAVVKFLYSDRAEG</sequence>
<dbReference type="Proteomes" id="UP000000245">
    <property type="component" value="Chromosome"/>
</dbReference>
<evidence type="ECO:0000259" key="8">
    <source>
        <dbReference type="PROSITE" id="PS50928"/>
    </source>
</evidence>
<keyword evidence="4 7" id="KW-0812">Transmembrane</keyword>
<keyword evidence="5 7" id="KW-1133">Transmembrane helix</keyword>
<dbReference type="Gene3D" id="1.10.3720.10">
    <property type="entry name" value="MetI-like"/>
    <property type="match status" value="1"/>
</dbReference>
<keyword evidence="10" id="KW-1185">Reference proteome</keyword>
<dbReference type="CDD" id="cd06261">
    <property type="entry name" value="TM_PBP2"/>
    <property type="match status" value="1"/>
</dbReference>
<dbReference type="PANTHER" id="PTHR43005:SF1">
    <property type="entry name" value="SPERMIDINE_PUTRESCINE TRANSPORT SYSTEM PERMEASE PROTEIN"/>
    <property type="match status" value="1"/>
</dbReference>
<evidence type="ECO:0000313" key="10">
    <source>
        <dbReference type="Proteomes" id="UP000000245"/>
    </source>
</evidence>
<accession>A5FZ30</accession>
<protein>
    <submittedName>
        <fullName evidence="9">Carbohydrate ABC transporter membrane protein 1, CUT1 family</fullName>
    </submittedName>
</protein>
<evidence type="ECO:0000256" key="4">
    <source>
        <dbReference type="ARBA" id="ARBA00022692"/>
    </source>
</evidence>
<dbReference type="GO" id="GO:0005886">
    <property type="term" value="C:plasma membrane"/>
    <property type="evidence" value="ECO:0007669"/>
    <property type="project" value="UniProtKB-SubCell"/>
</dbReference>
<gene>
    <name evidence="9" type="ordered locus">Acry_1657</name>
</gene>
<dbReference type="SUPFAM" id="SSF161098">
    <property type="entry name" value="MetI-like"/>
    <property type="match status" value="1"/>
</dbReference>
<keyword evidence="6 7" id="KW-0472">Membrane</keyword>
<keyword evidence="2 7" id="KW-0813">Transport</keyword>
<evidence type="ECO:0000313" key="9">
    <source>
        <dbReference type="EMBL" id="ABQ30862.1"/>
    </source>
</evidence>
<dbReference type="InterPro" id="IPR000515">
    <property type="entry name" value="MetI-like"/>
</dbReference>
<evidence type="ECO:0000256" key="3">
    <source>
        <dbReference type="ARBA" id="ARBA00022475"/>
    </source>
</evidence>
<dbReference type="Pfam" id="PF00528">
    <property type="entry name" value="BPD_transp_1"/>
    <property type="match status" value="1"/>
</dbReference>
<evidence type="ECO:0000256" key="2">
    <source>
        <dbReference type="ARBA" id="ARBA00022448"/>
    </source>
</evidence>